<dbReference type="EMBL" id="VHII01000023">
    <property type="protein sequence ID" value="KAF1372063.1"/>
    <property type="molecule type" value="Genomic_DNA"/>
</dbReference>
<accession>A0A6A5E846</accession>
<proteinExistence type="predicted"/>
<keyword evidence="2" id="KW-1185">Reference proteome</keyword>
<gene>
    <name evidence="1" type="ORF">PFLUV_G00260450</name>
</gene>
<sequence length="76" mass="8243">MISVGLKSPHCRLETLSSELQPLPSERAGPELQPSRRLRIEFTVSGTGGSSLETGHSQGGACWSQMVDTRSEEVFL</sequence>
<organism evidence="1 2">
    <name type="scientific">Perca fluviatilis</name>
    <name type="common">European perch</name>
    <dbReference type="NCBI Taxonomy" id="8168"/>
    <lineage>
        <taxon>Eukaryota</taxon>
        <taxon>Metazoa</taxon>
        <taxon>Chordata</taxon>
        <taxon>Craniata</taxon>
        <taxon>Vertebrata</taxon>
        <taxon>Euteleostomi</taxon>
        <taxon>Actinopterygii</taxon>
        <taxon>Neopterygii</taxon>
        <taxon>Teleostei</taxon>
        <taxon>Neoteleostei</taxon>
        <taxon>Acanthomorphata</taxon>
        <taxon>Eupercaria</taxon>
        <taxon>Perciformes</taxon>
        <taxon>Percoidei</taxon>
        <taxon>Percidae</taxon>
        <taxon>Percinae</taxon>
        <taxon>Perca</taxon>
    </lineage>
</organism>
<comment type="caution">
    <text evidence="1">The sequence shown here is derived from an EMBL/GenBank/DDBJ whole genome shotgun (WGS) entry which is preliminary data.</text>
</comment>
<dbReference type="AlphaFoldDB" id="A0A6A5E846"/>
<dbReference type="Proteomes" id="UP000465112">
    <property type="component" value="Chromosome 23"/>
</dbReference>
<reference evidence="1 2" key="1">
    <citation type="submission" date="2019-06" db="EMBL/GenBank/DDBJ databases">
        <title>A chromosome-scale genome assembly of the European perch, Perca fluviatilis.</title>
        <authorList>
            <person name="Roques C."/>
            <person name="Zahm M."/>
            <person name="Cabau C."/>
            <person name="Klopp C."/>
            <person name="Bouchez O."/>
            <person name="Donnadieu C."/>
            <person name="Kuhl H."/>
            <person name="Gislard M."/>
            <person name="Guendouz S."/>
            <person name="Journot L."/>
            <person name="Haffray P."/>
            <person name="Bestin A."/>
            <person name="Morvezen R."/>
            <person name="Feron R."/>
            <person name="Wen M."/>
            <person name="Jouanno E."/>
            <person name="Herpin A."/>
            <person name="Schartl M."/>
            <person name="Postlethwait J."/>
            <person name="Schaerlinger B."/>
            <person name="Chardard D."/>
            <person name="Lecocq T."/>
            <person name="Poncet C."/>
            <person name="Jaffrelo L."/>
            <person name="Lampietro C."/>
            <person name="Guiguen Y."/>
        </authorList>
    </citation>
    <scope>NUCLEOTIDE SEQUENCE [LARGE SCALE GENOMIC DNA]</scope>
    <source>
        <tissue evidence="1">Blood</tissue>
    </source>
</reference>
<name>A0A6A5E846_PERFL</name>
<protein>
    <submittedName>
        <fullName evidence="1">Uncharacterized protein</fullName>
    </submittedName>
</protein>
<evidence type="ECO:0000313" key="2">
    <source>
        <dbReference type="Proteomes" id="UP000465112"/>
    </source>
</evidence>
<evidence type="ECO:0000313" key="1">
    <source>
        <dbReference type="EMBL" id="KAF1372063.1"/>
    </source>
</evidence>